<sequence length="147" mass="16047">MEHTLYADEVTAGMPVPVFALPLTPQRLVMEAASNRDFAPIHHDAEFARQTGAPTMYANTMLVQAMFDATLRQWMGLGGRLRMLDISMRSFSCAGEVLACEGRVEQVRTEGAESLADVELWATAGGRRSVTGRATVVLPRDRPGRPG</sequence>
<reference evidence="1 2" key="1">
    <citation type="submission" date="2020-08" db="EMBL/GenBank/DDBJ databases">
        <authorList>
            <person name="Mo P."/>
        </authorList>
    </citation>
    <scope>NUCLEOTIDE SEQUENCE [LARGE SCALE GENOMIC DNA]</scope>
    <source>
        <strain evidence="1 2">CGMCC 4.1532</strain>
    </source>
</reference>
<evidence type="ECO:0000313" key="1">
    <source>
        <dbReference type="EMBL" id="QNG50335.1"/>
    </source>
</evidence>
<dbReference type="EMBL" id="CP060131">
    <property type="protein sequence ID" value="QNG50335.1"/>
    <property type="molecule type" value="Genomic_DNA"/>
</dbReference>
<dbReference type="SUPFAM" id="SSF54637">
    <property type="entry name" value="Thioesterase/thiol ester dehydrase-isomerase"/>
    <property type="match status" value="1"/>
</dbReference>
<keyword evidence="2" id="KW-1185">Reference proteome</keyword>
<dbReference type="Proteomes" id="UP000515728">
    <property type="component" value="Chromosome"/>
</dbReference>
<accession>A0A7G7MC24</accession>
<dbReference type="Gene3D" id="3.10.129.10">
    <property type="entry name" value="Hotdog Thioesterase"/>
    <property type="match status" value="1"/>
</dbReference>
<dbReference type="AlphaFoldDB" id="A0A7G7MC24"/>
<gene>
    <name evidence="1" type="ORF">H6H00_19055</name>
</gene>
<dbReference type="KEGG" id="ppel:H6H00_19055"/>
<dbReference type="RefSeq" id="WP_185717097.1">
    <property type="nucleotide sequence ID" value="NZ_BAAAWI010000001.1"/>
</dbReference>
<proteinExistence type="predicted"/>
<protein>
    <recommendedName>
        <fullName evidence="3">Acyl dehydratase</fullName>
    </recommendedName>
</protein>
<name>A0A7G7MC24_9PSEU</name>
<dbReference type="InterPro" id="IPR029069">
    <property type="entry name" value="HotDog_dom_sf"/>
</dbReference>
<evidence type="ECO:0008006" key="3">
    <source>
        <dbReference type="Google" id="ProtNLM"/>
    </source>
</evidence>
<organism evidence="1 2">
    <name type="scientific">Pseudonocardia petroleophila</name>
    <dbReference type="NCBI Taxonomy" id="37331"/>
    <lineage>
        <taxon>Bacteria</taxon>
        <taxon>Bacillati</taxon>
        <taxon>Actinomycetota</taxon>
        <taxon>Actinomycetes</taxon>
        <taxon>Pseudonocardiales</taxon>
        <taxon>Pseudonocardiaceae</taxon>
        <taxon>Pseudonocardia</taxon>
    </lineage>
</organism>
<evidence type="ECO:0000313" key="2">
    <source>
        <dbReference type="Proteomes" id="UP000515728"/>
    </source>
</evidence>